<protein>
    <submittedName>
        <fullName evidence="2">Uncharacterized protein</fullName>
    </submittedName>
</protein>
<dbReference type="Proteomes" id="UP000494256">
    <property type="component" value="Unassembled WGS sequence"/>
</dbReference>
<evidence type="ECO:0000313" key="3">
    <source>
        <dbReference type="Proteomes" id="UP000494256"/>
    </source>
</evidence>
<proteinExistence type="predicted"/>
<feature type="region of interest" description="Disordered" evidence="1">
    <location>
        <begin position="1"/>
        <end position="24"/>
    </location>
</feature>
<reference evidence="2 3" key="1">
    <citation type="submission" date="2020-04" db="EMBL/GenBank/DDBJ databases">
        <authorList>
            <person name="Wallbank WR R."/>
            <person name="Pardo Diaz C."/>
            <person name="Kozak K."/>
            <person name="Martin S."/>
            <person name="Jiggins C."/>
            <person name="Moest M."/>
            <person name="Warren A I."/>
            <person name="Byers J.R.P. K."/>
            <person name="Montejo-Kovacevich G."/>
            <person name="Yen C E."/>
        </authorList>
    </citation>
    <scope>NUCLEOTIDE SEQUENCE [LARGE SCALE GENOMIC DNA]</scope>
</reference>
<feature type="compositionally biased region" description="Basic residues" evidence="1">
    <location>
        <begin position="69"/>
        <end position="80"/>
    </location>
</feature>
<gene>
    <name evidence="2" type="ORF">APLA_LOCUS14253</name>
</gene>
<dbReference type="AlphaFoldDB" id="A0A8S1B1B5"/>
<comment type="caution">
    <text evidence="2">The sequence shown here is derived from an EMBL/GenBank/DDBJ whole genome shotgun (WGS) entry which is preliminary data.</text>
</comment>
<evidence type="ECO:0000256" key="1">
    <source>
        <dbReference type="SAM" id="MobiDB-lite"/>
    </source>
</evidence>
<evidence type="ECO:0000313" key="2">
    <source>
        <dbReference type="EMBL" id="CAB3253144.1"/>
    </source>
</evidence>
<accession>A0A8S1B1B5</accession>
<dbReference type="EMBL" id="CADEBD010000388">
    <property type="protein sequence ID" value="CAB3253144.1"/>
    <property type="molecule type" value="Genomic_DNA"/>
</dbReference>
<feature type="compositionally biased region" description="Basic and acidic residues" evidence="1">
    <location>
        <begin position="81"/>
        <end position="94"/>
    </location>
</feature>
<name>A0A8S1B1B5_ARCPL</name>
<sequence>MNSYPDMHGALEARKQPQGGRRRVCALHPAAPARLALHYYSAPATRPSLTNTHPHRQTLARAPTYNVKGLRRRRPHSPHAPHKDNIATSKERAARGRVALTACRPPPPKGNEKLNCQHI</sequence>
<dbReference type="OrthoDB" id="195089at2759"/>
<organism evidence="2 3">
    <name type="scientific">Arctia plantaginis</name>
    <name type="common">Wood tiger moth</name>
    <name type="synonym">Phalaena plantaginis</name>
    <dbReference type="NCBI Taxonomy" id="874455"/>
    <lineage>
        <taxon>Eukaryota</taxon>
        <taxon>Metazoa</taxon>
        <taxon>Ecdysozoa</taxon>
        <taxon>Arthropoda</taxon>
        <taxon>Hexapoda</taxon>
        <taxon>Insecta</taxon>
        <taxon>Pterygota</taxon>
        <taxon>Neoptera</taxon>
        <taxon>Endopterygota</taxon>
        <taxon>Lepidoptera</taxon>
        <taxon>Glossata</taxon>
        <taxon>Ditrysia</taxon>
        <taxon>Noctuoidea</taxon>
        <taxon>Erebidae</taxon>
        <taxon>Arctiinae</taxon>
        <taxon>Arctia</taxon>
    </lineage>
</organism>
<feature type="region of interest" description="Disordered" evidence="1">
    <location>
        <begin position="45"/>
        <end position="94"/>
    </location>
</feature>